<gene>
    <name evidence="1" type="ORF">MSSD14B_21160</name>
</gene>
<reference evidence="1 2" key="1">
    <citation type="journal article" date="2019" name="J. Gen. Appl. Microbiol.">
        <title>Aerobic degradation of cis-dichloroethene by the marine bacterium Marinobacter salsuginis strain 5N-3.</title>
        <authorList>
            <person name="Inoue Y."/>
            <person name="Fukunaga Y."/>
            <person name="Katsumata H."/>
            <person name="Ohji S."/>
            <person name="Hosoyama A."/>
            <person name="Mori K."/>
            <person name="Ando K."/>
        </authorList>
    </citation>
    <scope>NUCLEOTIDE SEQUENCE [LARGE SCALE GENOMIC DNA]</scope>
    <source>
        <strain evidence="1 2">NBRC 109114</strain>
    </source>
</reference>
<comment type="caution">
    <text evidence="1">The sequence shown here is derived from an EMBL/GenBank/DDBJ whole genome shotgun (WGS) entry which is preliminary data.</text>
</comment>
<proteinExistence type="predicted"/>
<dbReference type="EMBL" id="BGZI01000012">
    <property type="protein sequence ID" value="GBO88448.1"/>
    <property type="molecule type" value="Genomic_DNA"/>
</dbReference>
<dbReference type="Proteomes" id="UP000387223">
    <property type="component" value="Unassembled WGS sequence"/>
</dbReference>
<dbReference type="AlphaFoldDB" id="A0A5M3PZV3"/>
<organism evidence="1 2">
    <name type="scientific">Marinobacter salsuginis</name>
    <dbReference type="NCBI Taxonomy" id="418719"/>
    <lineage>
        <taxon>Bacteria</taxon>
        <taxon>Pseudomonadati</taxon>
        <taxon>Pseudomonadota</taxon>
        <taxon>Gammaproteobacteria</taxon>
        <taxon>Pseudomonadales</taxon>
        <taxon>Marinobacteraceae</taxon>
        <taxon>Marinobacter</taxon>
    </lineage>
</organism>
<accession>A0A5M3PZV3</accession>
<sequence>MAGMALQTAEPAELRAGQAVFGAIGKSQALATLIKLTPTGLQAALTNLNPG</sequence>
<evidence type="ECO:0000313" key="2">
    <source>
        <dbReference type="Proteomes" id="UP000387223"/>
    </source>
</evidence>
<name>A0A5M3PZV3_9GAMM</name>
<protein>
    <submittedName>
        <fullName evidence="1">Uncharacterized protein</fullName>
    </submittedName>
</protein>
<evidence type="ECO:0000313" key="1">
    <source>
        <dbReference type="EMBL" id="GBO88448.1"/>
    </source>
</evidence>